<feature type="transmembrane region" description="Helical" evidence="6">
    <location>
        <begin position="208"/>
        <end position="226"/>
    </location>
</feature>
<evidence type="ECO:0000256" key="4">
    <source>
        <dbReference type="ARBA" id="ARBA00022989"/>
    </source>
</evidence>
<keyword evidence="2" id="KW-1003">Cell membrane</keyword>
<dbReference type="RefSeq" id="WP_226385671.1">
    <property type="nucleotide sequence ID" value="NZ_JADCKA010000013.1"/>
</dbReference>
<evidence type="ECO:0000256" key="1">
    <source>
        <dbReference type="ARBA" id="ARBA00004651"/>
    </source>
</evidence>
<dbReference type="PIRSF" id="PIRSF035875">
    <property type="entry name" value="RNase_BN"/>
    <property type="match status" value="1"/>
</dbReference>
<evidence type="ECO:0000256" key="5">
    <source>
        <dbReference type="ARBA" id="ARBA00023136"/>
    </source>
</evidence>
<comment type="caution">
    <text evidence="7">The sequence shown here is derived from an EMBL/GenBank/DDBJ whole genome shotgun (WGS) entry which is preliminary data.</text>
</comment>
<name>A0ABR9QYV5_9FIRM</name>
<dbReference type="PANTHER" id="PTHR30213">
    <property type="entry name" value="INNER MEMBRANE PROTEIN YHJD"/>
    <property type="match status" value="1"/>
</dbReference>
<feature type="transmembrane region" description="Helical" evidence="6">
    <location>
        <begin position="21"/>
        <end position="45"/>
    </location>
</feature>
<feature type="transmembrane region" description="Helical" evidence="6">
    <location>
        <begin position="174"/>
        <end position="196"/>
    </location>
</feature>
<dbReference type="EMBL" id="JADCKA010000013">
    <property type="protein sequence ID" value="MBE5036026.1"/>
    <property type="molecule type" value="Genomic_DNA"/>
</dbReference>
<gene>
    <name evidence="7" type="ORF">INF20_07050</name>
</gene>
<evidence type="ECO:0000256" key="2">
    <source>
        <dbReference type="ARBA" id="ARBA00022475"/>
    </source>
</evidence>
<dbReference type="PANTHER" id="PTHR30213:SF0">
    <property type="entry name" value="UPF0761 MEMBRANE PROTEIN YIHY"/>
    <property type="match status" value="1"/>
</dbReference>
<accession>A0ABR9QYV5</accession>
<evidence type="ECO:0000256" key="6">
    <source>
        <dbReference type="SAM" id="Phobius"/>
    </source>
</evidence>
<protein>
    <submittedName>
        <fullName evidence="7">YihY/virulence factor BrkB family protein</fullName>
    </submittedName>
</protein>
<dbReference type="NCBIfam" id="TIGR00765">
    <property type="entry name" value="yihY_not_rbn"/>
    <property type="match status" value="1"/>
</dbReference>
<evidence type="ECO:0000313" key="8">
    <source>
        <dbReference type="Proteomes" id="UP001516588"/>
    </source>
</evidence>
<proteinExistence type="predicted"/>
<reference evidence="7 8" key="1">
    <citation type="submission" date="2020-10" db="EMBL/GenBank/DDBJ databases">
        <title>ChiBAC.</title>
        <authorList>
            <person name="Zenner C."/>
            <person name="Hitch T.C.A."/>
            <person name="Clavel T."/>
        </authorList>
    </citation>
    <scope>NUCLEOTIDE SEQUENCE [LARGE SCALE GENOMIC DNA]</scope>
    <source>
        <strain evidence="7 8">DSM 108706</strain>
    </source>
</reference>
<feature type="transmembrane region" description="Helical" evidence="6">
    <location>
        <begin position="80"/>
        <end position="101"/>
    </location>
</feature>
<keyword evidence="3 6" id="KW-0812">Transmembrane</keyword>
<sequence length="276" mass="31475">MRKRDRVFKMITLGLKQMQDPYYQGFAAQLSFYFILALVPIILLISQVLTSIFKQNLEDAIGWIMDYIGTSGIGSYIEKLVIGNGGGAMSLVFIIIAVWAASRVQFSMMRITNYTFSDGQYTGKGFLRDRIRAFATMGLTILTIVFAIIVLLYGDVILSTVLKIIGKESDATDIWMVLRWPIAIVLYFLMISFNYYVLPMRRMKFREIIPGSIFASVGLLIVSYLYSKYAFSIANYSLLYGSLATIVALLFWFYFLAWVLFLGILVNKVWADTKTY</sequence>
<keyword evidence="4 6" id="KW-1133">Transmembrane helix</keyword>
<evidence type="ECO:0000313" key="7">
    <source>
        <dbReference type="EMBL" id="MBE5036026.1"/>
    </source>
</evidence>
<feature type="transmembrane region" description="Helical" evidence="6">
    <location>
        <begin position="238"/>
        <end position="266"/>
    </location>
</feature>
<dbReference type="InterPro" id="IPR017039">
    <property type="entry name" value="Virul_fac_BrkB"/>
</dbReference>
<keyword evidence="8" id="KW-1185">Reference proteome</keyword>
<organism evidence="7 8">
    <name type="scientific">Gallibacter intestinalis</name>
    <dbReference type="NCBI Taxonomy" id="2779356"/>
    <lineage>
        <taxon>Bacteria</taxon>
        <taxon>Bacillati</taxon>
        <taxon>Bacillota</taxon>
        <taxon>Clostridia</taxon>
        <taxon>Eubacteriales</taxon>
        <taxon>Eubacteriaceae</taxon>
        <taxon>Gallibacter</taxon>
    </lineage>
</organism>
<feature type="transmembrane region" description="Helical" evidence="6">
    <location>
        <begin position="133"/>
        <end position="154"/>
    </location>
</feature>
<evidence type="ECO:0000256" key="3">
    <source>
        <dbReference type="ARBA" id="ARBA00022692"/>
    </source>
</evidence>
<comment type="subcellular location">
    <subcellularLocation>
        <location evidence="1">Cell membrane</location>
        <topology evidence="1">Multi-pass membrane protein</topology>
    </subcellularLocation>
</comment>
<keyword evidence="5 6" id="KW-0472">Membrane</keyword>
<dbReference type="Pfam" id="PF03631">
    <property type="entry name" value="Virul_fac_BrkB"/>
    <property type="match status" value="1"/>
</dbReference>
<dbReference type="Proteomes" id="UP001516588">
    <property type="component" value="Unassembled WGS sequence"/>
</dbReference>